<evidence type="ECO:0000313" key="8">
    <source>
        <dbReference type="EMBL" id="KAG5463710.1"/>
    </source>
</evidence>
<dbReference type="AlphaFoldDB" id="A0A8H8A2F0"/>
<evidence type="ECO:0000256" key="6">
    <source>
        <dbReference type="SAM" id="Phobius"/>
    </source>
</evidence>
<dbReference type="PANTHER" id="PTHR43398">
    <property type="entry name" value="DOLICHOL-PHOSPHATE MANNOSYLTRANSFERASE SUBUNIT 1"/>
    <property type="match status" value="1"/>
</dbReference>
<keyword evidence="6" id="KW-0812">Transmembrane</keyword>
<dbReference type="GO" id="GO:0006506">
    <property type="term" value="P:GPI anchor biosynthetic process"/>
    <property type="evidence" value="ECO:0007669"/>
    <property type="project" value="TreeGrafter"/>
</dbReference>
<dbReference type="SUPFAM" id="SSF53448">
    <property type="entry name" value="Nucleotide-diphospho-sugar transferases"/>
    <property type="match status" value="1"/>
</dbReference>
<feature type="transmembrane region" description="Helical" evidence="6">
    <location>
        <begin position="285"/>
        <end position="309"/>
    </location>
</feature>
<keyword evidence="9" id="KW-1185">Reference proteome</keyword>
<dbReference type="InterPro" id="IPR001173">
    <property type="entry name" value="Glyco_trans_2-like"/>
</dbReference>
<keyword evidence="3" id="KW-0328">Glycosyltransferase</keyword>
<dbReference type="PANTHER" id="PTHR43398:SF1">
    <property type="entry name" value="DOLICHOL-PHOSPHATE MANNOSYLTRANSFERASE SUBUNIT 1"/>
    <property type="match status" value="1"/>
</dbReference>
<evidence type="ECO:0000259" key="7">
    <source>
        <dbReference type="Pfam" id="PF00535"/>
    </source>
</evidence>
<dbReference type="InterPro" id="IPR029044">
    <property type="entry name" value="Nucleotide-diphossugar_trans"/>
</dbReference>
<dbReference type="GO" id="GO:0005789">
    <property type="term" value="C:endoplasmic reticulum membrane"/>
    <property type="evidence" value="ECO:0007669"/>
    <property type="project" value="TreeGrafter"/>
</dbReference>
<dbReference type="GO" id="GO:0006488">
    <property type="term" value="P:dolichol-linked oligosaccharide biosynthetic process"/>
    <property type="evidence" value="ECO:0007669"/>
    <property type="project" value="TreeGrafter"/>
</dbReference>
<reference evidence="8 9" key="1">
    <citation type="journal article" name="Sci. Rep.">
        <title>Genome-scale phylogenetic analyses confirm Olpidium as the closest living zoosporic fungus to the non-flagellated, terrestrial fungi.</title>
        <authorList>
            <person name="Chang Y."/>
            <person name="Rochon D."/>
            <person name="Sekimoto S."/>
            <person name="Wang Y."/>
            <person name="Chovatia M."/>
            <person name="Sandor L."/>
            <person name="Salamov A."/>
            <person name="Grigoriev I.V."/>
            <person name="Stajich J.E."/>
            <person name="Spatafora J.W."/>
        </authorList>
    </citation>
    <scope>NUCLEOTIDE SEQUENCE [LARGE SCALE GENOMIC DNA]</scope>
    <source>
        <strain evidence="8">S191</strain>
    </source>
</reference>
<dbReference type="InterPro" id="IPR039528">
    <property type="entry name" value="DPM1-like"/>
</dbReference>
<protein>
    <recommendedName>
        <fullName evidence="2">dolichyl-phosphate beta-D-mannosyltransferase</fullName>
        <ecNumber evidence="2">2.4.1.83</ecNumber>
    </recommendedName>
</protein>
<evidence type="ECO:0000256" key="3">
    <source>
        <dbReference type="ARBA" id="ARBA00022676"/>
    </source>
</evidence>
<proteinExistence type="inferred from homology"/>
<comment type="caution">
    <text evidence="8">The sequence shown here is derived from an EMBL/GenBank/DDBJ whole genome shotgun (WGS) entry which is preliminary data.</text>
</comment>
<evidence type="ECO:0000256" key="2">
    <source>
        <dbReference type="ARBA" id="ARBA00012704"/>
    </source>
</evidence>
<comment type="similarity">
    <text evidence="1">Belongs to the glycosyltransferase 2 family.</text>
</comment>
<dbReference type="Pfam" id="PF00535">
    <property type="entry name" value="Glycos_transf_2"/>
    <property type="match status" value="1"/>
</dbReference>
<dbReference type="OrthoDB" id="2603at2759"/>
<evidence type="ECO:0000256" key="1">
    <source>
        <dbReference type="ARBA" id="ARBA00006739"/>
    </source>
</evidence>
<dbReference type="GO" id="GO:0035269">
    <property type="term" value="P:protein O-linked glycosylation via mannose"/>
    <property type="evidence" value="ECO:0007669"/>
    <property type="project" value="TreeGrafter"/>
</dbReference>
<gene>
    <name evidence="8" type="ORF">BJ554DRAFT_4528</name>
</gene>
<feature type="domain" description="Glycosyltransferase 2-like" evidence="7">
    <location>
        <begin position="38"/>
        <end position="137"/>
    </location>
</feature>
<dbReference type="Gene3D" id="3.90.550.10">
    <property type="entry name" value="Spore Coat Polysaccharide Biosynthesis Protein SpsA, Chain A"/>
    <property type="match status" value="1"/>
</dbReference>
<feature type="region of interest" description="Disordered" evidence="5">
    <location>
        <begin position="166"/>
        <end position="196"/>
    </location>
</feature>
<dbReference type="Proteomes" id="UP000673691">
    <property type="component" value="Unassembled WGS sequence"/>
</dbReference>
<evidence type="ECO:0000256" key="4">
    <source>
        <dbReference type="ARBA" id="ARBA00022679"/>
    </source>
</evidence>
<name>A0A8H8A2F0_9FUNG</name>
<dbReference type="EMBL" id="JAEFCI010000202">
    <property type="protein sequence ID" value="KAG5463710.1"/>
    <property type="molecule type" value="Genomic_DNA"/>
</dbReference>
<keyword evidence="4 8" id="KW-0808">Transferase</keyword>
<accession>A0A8H8A2F0</accession>
<dbReference type="GO" id="GO:0004582">
    <property type="term" value="F:dolichyl-phosphate beta-D-mannosyltransferase activity"/>
    <property type="evidence" value="ECO:0007669"/>
    <property type="project" value="UniProtKB-EC"/>
</dbReference>
<keyword evidence="6" id="KW-1133">Transmembrane helix</keyword>
<evidence type="ECO:0000313" key="9">
    <source>
        <dbReference type="Proteomes" id="UP000673691"/>
    </source>
</evidence>
<keyword evidence="6" id="KW-0472">Membrane</keyword>
<evidence type="ECO:0000256" key="5">
    <source>
        <dbReference type="SAM" id="MobiDB-lite"/>
    </source>
</evidence>
<sequence>MTNDAGRLLGVREVRLRFMATRRPAHDAVPLAAAVTHSVVVPAYKEGPNLRPLVTRLFAALAGPASPVDARHAEVVVVDDNSRDGSVEEVEALRAEGYNVRIIVRTAERGLSSAVVRGFREALGESMVCMDADLQVKTPARVGACAPGNAFRDAALCHRDSVRRRGEDGRELASAPPRHINRRSPAVAASDRRERPDDRVLWTQEENGVPRPWRFQFLRAGSVNPHGFKIALDLLVKAKIPASSVCEYPFSFGVRTAGESKLDSKVMVRYLEQLAELYRFRFGPFVYVFLLSAVLAVLCVTFLAARMLWT</sequence>
<dbReference type="EC" id="2.4.1.83" evidence="2"/>
<organism evidence="8 9">
    <name type="scientific">Olpidium bornovanus</name>
    <dbReference type="NCBI Taxonomy" id="278681"/>
    <lineage>
        <taxon>Eukaryota</taxon>
        <taxon>Fungi</taxon>
        <taxon>Fungi incertae sedis</taxon>
        <taxon>Olpidiomycota</taxon>
        <taxon>Olpidiomycotina</taxon>
        <taxon>Olpidiomycetes</taxon>
        <taxon>Olpidiales</taxon>
        <taxon>Olpidiaceae</taxon>
        <taxon>Olpidium</taxon>
    </lineage>
</organism>